<sequence length="227" mass="26061">MVAMSQPEEAMKKCKTVVYKQRIRLRDFFVDFDKLRTGLIFENQFLMGLSMSGMNKYIKSSQLQSLADGYKVAETDKLNKVDYRRFCDDVDTVFTLKDLEKSPLKEVPAEPTELLDKTRYQFSSKVLSPAKEDQLAVVLERLRKQCRMKGILVKPFFDDAAHDVNSCMLVNHVTIPQFKQCLNVKLGLMNSLAASDADLLVEKYVDDEYGDMVNYVCFSQSIDPPQH</sequence>
<dbReference type="EMBL" id="JALJOR010000002">
    <property type="protein sequence ID" value="KAK9824427.1"/>
    <property type="molecule type" value="Genomic_DNA"/>
</dbReference>
<dbReference type="AlphaFoldDB" id="A0AAW1QSI6"/>
<proteinExistence type="predicted"/>
<protein>
    <recommendedName>
        <fullName evidence="3">EF-hand domain-containing protein</fullName>
    </recommendedName>
</protein>
<dbReference type="Gene3D" id="1.10.238.10">
    <property type="entry name" value="EF-hand"/>
    <property type="match status" value="1"/>
</dbReference>
<dbReference type="SUPFAM" id="SSF47473">
    <property type="entry name" value="EF-hand"/>
    <property type="match status" value="1"/>
</dbReference>
<dbReference type="InterPro" id="IPR052603">
    <property type="entry name" value="EFCB6"/>
</dbReference>
<evidence type="ECO:0000313" key="1">
    <source>
        <dbReference type="EMBL" id="KAK9824427.1"/>
    </source>
</evidence>
<evidence type="ECO:0000313" key="2">
    <source>
        <dbReference type="Proteomes" id="UP001489004"/>
    </source>
</evidence>
<keyword evidence="2" id="KW-1185">Reference proteome</keyword>
<organism evidence="1 2">
    <name type="scientific">[Myrmecia] bisecta</name>
    <dbReference type="NCBI Taxonomy" id="41462"/>
    <lineage>
        <taxon>Eukaryota</taxon>
        <taxon>Viridiplantae</taxon>
        <taxon>Chlorophyta</taxon>
        <taxon>core chlorophytes</taxon>
        <taxon>Trebouxiophyceae</taxon>
        <taxon>Trebouxiales</taxon>
        <taxon>Trebouxiaceae</taxon>
        <taxon>Myrmecia</taxon>
    </lineage>
</organism>
<gene>
    <name evidence="1" type="ORF">WJX72_010167</name>
</gene>
<reference evidence="1 2" key="1">
    <citation type="journal article" date="2024" name="Nat. Commun.">
        <title>Phylogenomics reveals the evolutionary origins of lichenization in chlorophyte algae.</title>
        <authorList>
            <person name="Puginier C."/>
            <person name="Libourel C."/>
            <person name="Otte J."/>
            <person name="Skaloud P."/>
            <person name="Haon M."/>
            <person name="Grisel S."/>
            <person name="Petersen M."/>
            <person name="Berrin J.G."/>
            <person name="Delaux P.M."/>
            <person name="Dal Grande F."/>
            <person name="Keller J."/>
        </authorList>
    </citation>
    <scope>NUCLEOTIDE SEQUENCE [LARGE SCALE GENOMIC DNA]</scope>
    <source>
        <strain evidence="1 2">SAG 2043</strain>
    </source>
</reference>
<dbReference type="PANTHER" id="PTHR20875:SF0">
    <property type="entry name" value="GH12158P"/>
    <property type="match status" value="1"/>
</dbReference>
<evidence type="ECO:0008006" key="3">
    <source>
        <dbReference type="Google" id="ProtNLM"/>
    </source>
</evidence>
<name>A0AAW1QSI6_9CHLO</name>
<comment type="caution">
    <text evidence="1">The sequence shown here is derived from an EMBL/GenBank/DDBJ whole genome shotgun (WGS) entry which is preliminary data.</text>
</comment>
<dbReference type="Proteomes" id="UP001489004">
    <property type="component" value="Unassembled WGS sequence"/>
</dbReference>
<dbReference type="PANTHER" id="PTHR20875">
    <property type="entry name" value="EF-HAND CALCIUM-BINDING DOMAIN-CONTAINING PROTEIN 6-RELATED"/>
    <property type="match status" value="1"/>
</dbReference>
<accession>A0AAW1QSI6</accession>
<dbReference type="InterPro" id="IPR011992">
    <property type="entry name" value="EF-hand-dom_pair"/>
</dbReference>